<accession>A0A482VRV1</accession>
<dbReference type="InterPro" id="IPR045807">
    <property type="entry name" value="BAMBI_N"/>
</dbReference>
<dbReference type="OrthoDB" id="5914644at2759"/>
<feature type="domain" description="BMP and activin membrane-bound inhibitor C-terminal" evidence="3">
    <location>
        <begin position="105"/>
        <end position="150"/>
    </location>
</feature>
<dbReference type="Pfam" id="PF19337">
    <property type="entry name" value="BAMBI_C"/>
    <property type="match status" value="1"/>
</dbReference>
<dbReference type="InterPro" id="IPR045860">
    <property type="entry name" value="Snake_toxin-like_sf"/>
</dbReference>
<evidence type="ECO:0000256" key="1">
    <source>
        <dbReference type="SAM" id="Phobius"/>
    </source>
</evidence>
<keyword evidence="1" id="KW-1133">Transmembrane helix</keyword>
<evidence type="ECO:0000259" key="3">
    <source>
        <dbReference type="Pfam" id="PF19337"/>
    </source>
</evidence>
<dbReference type="STRING" id="1661398.A0A482VRV1"/>
<feature type="transmembrane region" description="Helical" evidence="1">
    <location>
        <begin position="108"/>
        <end position="133"/>
    </location>
</feature>
<feature type="non-terminal residue" evidence="4">
    <location>
        <position position="196"/>
    </location>
</feature>
<reference evidence="4 5" key="1">
    <citation type="submission" date="2017-03" db="EMBL/GenBank/DDBJ databases">
        <title>Genome of the blue death feigning beetle - Asbolus verrucosus.</title>
        <authorList>
            <person name="Rider S.D."/>
        </authorList>
    </citation>
    <scope>NUCLEOTIDE SEQUENCE [LARGE SCALE GENOMIC DNA]</scope>
    <source>
        <strain evidence="4">Butters</strain>
        <tissue evidence="4">Head and leg muscle</tissue>
    </source>
</reference>
<keyword evidence="1" id="KW-0812">Transmembrane</keyword>
<dbReference type="CDD" id="cd23576">
    <property type="entry name" value="TFP_LU_ECD_BAMBI"/>
    <property type="match status" value="1"/>
</dbReference>
<protein>
    <submittedName>
        <fullName evidence="4">BMP and activin membrane-bound inhibitor-like</fullName>
    </submittedName>
</protein>
<organism evidence="4 5">
    <name type="scientific">Asbolus verrucosus</name>
    <name type="common">Desert ironclad beetle</name>
    <dbReference type="NCBI Taxonomy" id="1661398"/>
    <lineage>
        <taxon>Eukaryota</taxon>
        <taxon>Metazoa</taxon>
        <taxon>Ecdysozoa</taxon>
        <taxon>Arthropoda</taxon>
        <taxon>Hexapoda</taxon>
        <taxon>Insecta</taxon>
        <taxon>Pterygota</taxon>
        <taxon>Neoptera</taxon>
        <taxon>Endopterygota</taxon>
        <taxon>Coleoptera</taxon>
        <taxon>Polyphaga</taxon>
        <taxon>Cucujiformia</taxon>
        <taxon>Tenebrionidae</taxon>
        <taxon>Pimeliinae</taxon>
        <taxon>Asbolus</taxon>
    </lineage>
</organism>
<dbReference type="InterPro" id="IPR045806">
    <property type="entry name" value="BAMBI_C"/>
</dbReference>
<name>A0A482VRV1_ASBVE</name>
<comment type="caution">
    <text evidence="4">The sequence shown here is derived from an EMBL/GenBank/DDBJ whole genome shotgun (WGS) entry which is preliminary data.</text>
</comment>
<evidence type="ECO:0000259" key="2">
    <source>
        <dbReference type="Pfam" id="PF06211"/>
    </source>
</evidence>
<dbReference type="AlphaFoldDB" id="A0A482VRV1"/>
<proteinExistence type="predicted"/>
<dbReference type="Pfam" id="PF06211">
    <property type="entry name" value="BAMBI"/>
    <property type="match status" value="1"/>
</dbReference>
<dbReference type="Gene3D" id="2.10.60.10">
    <property type="entry name" value="CD59"/>
    <property type="match status" value="1"/>
</dbReference>
<dbReference type="Proteomes" id="UP000292052">
    <property type="component" value="Unassembled WGS sequence"/>
</dbReference>
<sequence length="196" mass="21962">MCKSSGGGCFSNFLDHDHGHHSKDYRGRHGCLELLGDNENSVLCETGPDKTPKKKSLIFCCHHDMCNHVDSPQTKDLINNTLLENNDDALHTNIGNLQQPIDYTNSQVWFRAATIAVPVCGAVILFVLIALAVKILRSENQNSTTHKLGAPLYEHHAPSQTKHGCDKLERTYDNILRKPYQQKCSHGYQGDDLQRI</sequence>
<feature type="domain" description="BMP and activin membrane-bound inhibitor N-terminal" evidence="2">
    <location>
        <begin position="1"/>
        <end position="68"/>
    </location>
</feature>
<gene>
    <name evidence="4" type="ORF">BDFB_002620</name>
</gene>
<dbReference type="EMBL" id="QDEB01071120">
    <property type="protein sequence ID" value="RZC35406.1"/>
    <property type="molecule type" value="Genomic_DNA"/>
</dbReference>
<keyword evidence="1" id="KW-0472">Membrane</keyword>
<evidence type="ECO:0000313" key="4">
    <source>
        <dbReference type="EMBL" id="RZC35406.1"/>
    </source>
</evidence>
<evidence type="ECO:0000313" key="5">
    <source>
        <dbReference type="Proteomes" id="UP000292052"/>
    </source>
</evidence>
<keyword evidence="5" id="KW-1185">Reference proteome</keyword>